<keyword evidence="2" id="KW-1185">Reference proteome</keyword>
<dbReference type="Proteomes" id="UP001362999">
    <property type="component" value="Unassembled WGS sequence"/>
</dbReference>
<sequence>MSKSTQLRKYFFAVRLLWSIFSSAARPHRHLQVHSGHFAFKASVASICSLHPPPSTTVHLHIPHPFQPPTQPTPLNPPIRTPPIPTRKLAPNKRHQPLPPLTLTPLKRLLPPALPLRHVPPPPREKLAQPLHRLAQLLHLVPVRRAQPRVAFACNYCDDRSGEHS</sequence>
<reference evidence="1 2" key="1">
    <citation type="journal article" date="2024" name="J Genomics">
        <title>Draft genome sequencing and assembly of Favolaschia claudopus CIRM-BRFM 2984 isolated from oak limbs.</title>
        <authorList>
            <person name="Navarro D."/>
            <person name="Drula E."/>
            <person name="Chaduli D."/>
            <person name="Cazenave R."/>
            <person name="Ahrendt S."/>
            <person name="Wang J."/>
            <person name="Lipzen A."/>
            <person name="Daum C."/>
            <person name="Barry K."/>
            <person name="Grigoriev I.V."/>
            <person name="Favel A."/>
            <person name="Rosso M.N."/>
            <person name="Martin F."/>
        </authorList>
    </citation>
    <scope>NUCLEOTIDE SEQUENCE [LARGE SCALE GENOMIC DNA]</scope>
    <source>
        <strain evidence="1 2">CIRM-BRFM 2984</strain>
    </source>
</reference>
<protein>
    <submittedName>
        <fullName evidence="1">Uncharacterized protein</fullName>
    </submittedName>
</protein>
<comment type="caution">
    <text evidence="1">The sequence shown here is derived from an EMBL/GenBank/DDBJ whole genome shotgun (WGS) entry which is preliminary data.</text>
</comment>
<organism evidence="1 2">
    <name type="scientific">Favolaschia claudopus</name>
    <dbReference type="NCBI Taxonomy" id="2862362"/>
    <lineage>
        <taxon>Eukaryota</taxon>
        <taxon>Fungi</taxon>
        <taxon>Dikarya</taxon>
        <taxon>Basidiomycota</taxon>
        <taxon>Agaricomycotina</taxon>
        <taxon>Agaricomycetes</taxon>
        <taxon>Agaricomycetidae</taxon>
        <taxon>Agaricales</taxon>
        <taxon>Marasmiineae</taxon>
        <taxon>Mycenaceae</taxon>
        <taxon>Favolaschia</taxon>
    </lineage>
</organism>
<dbReference type="AlphaFoldDB" id="A0AAW0A722"/>
<evidence type="ECO:0000313" key="2">
    <source>
        <dbReference type="Proteomes" id="UP001362999"/>
    </source>
</evidence>
<gene>
    <name evidence="1" type="ORF">R3P38DRAFT_3611294</name>
</gene>
<dbReference type="EMBL" id="JAWWNJ010000082">
    <property type="protein sequence ID" value="KAK7001720.1"/>
    <property type="molecule type" value="Genomic_DNA"/>
</dbReference>
<name>A0AAW0A722_9AGAR</name>
<proteinExistence type="predicted"/>
<accession>A0AAW0A722</accession>
<evidence type="ECO:0000313" key="1">
    <source>
        <dbReference type="EMBL" id="KAK7001720.1"/>
    </source>
</evidence>